<keyword evidence="1" id="KW-0175">Coiled coil</keyword>
<feature type="region of interest" description="Disordered" evidence="2">
    <location>
        <begin position="1"/>
        <end position="96"/>
    </location>
</feature>
<gene>
    <name evidence="3" type="ORF">MSP1404_LOCUS12067</name>
</gene>
<feature type="compositionally biased region" description="Low complexity" evidence="2">
    <location>
        <begin position="335"/>
        <end position="345"/>
    </location>
</feature>
<evidence type="ECO:0000313" key="3">
    <source>
        <dbReference type="EMBL" id="CAD8594662.1"/>
    </source>
</evidence>
<evidence type="ECO:0000256" key="2">
    <source>
        <dbReference type="SAM" id="MobiDB-lite"/>
    </source>
</evidence>
<evidence type="ECO:0000256" key="1">
    <source>
        <dbReference type="SAM" id="Coils"/>
    </source>
</evidence>
<feature type="region of interest" description="Disordered" evidence="2">
    <location>
        <begin position="333"/>
        <end position="433"/>
    </location>
</feature>
<feature type="coiled-coil region" evidence="1">
    <location>
        <begin position="255"/>
        <end position="319"/>
    </location>
</feature>
<dbReference type="AlphaFoldDB" id="A0A7S0KW59"/>
<feature type="compositionally biased region" description="Low complexity" evidence="2">
    <location>
        <begin position="52"/>
        <end position="76"/>
    </location>
</feature>
<sequence length="433" mass="47056">MAKNSPGWSYPSDSSDGDDTPGQQSKARANGKPPVQPQLKPRSVRAGDMRASDSAGSDGSDTESTGTLDSHFARLAGSGGGRPPLGGLATRGFGRSNSRDVLLVARNAREQAKENEFLRRRVKELEEECGEHYEKVQSMRKHQTETKTREGSLRGEAAAHEAAAEQLALELERMRDIESQSATEAMALVQKTSRLQNELVDMARKASIAEELLAGVQQETDRALAIAERAMLQLRTTLEERGEWDGIPEEVSSLLDEATDEAAFLRDAVASAASEANVRRAEAMRVDSEHSKSELEKEYEAAMAELKELREENALMRADLSANHHFNQVAMNEVGSDSGSDTSSPGPSPKAAPTSRFGEEERNSPATAKKGQRSPKRPVWASPAPRSSFGKQLHESRSSHSLQKAGYGLTSPLSKKKTNKDEMKRSFGGITLA</sequence>
<protein>
    <submittedName>
        <fullName evidence="3">Uncharacterized protein</fullName>
    </submittedName>
</protein>
<dbReference type="EMBL" id="HBEV01015519">
    <property type="protein sequence ID" value="CAD8594662.1"/>
    <property type="molecule type" value="Transcribed_RNA"/>
</dbReference>
<reference evidence="3" key="1">
    <citation type="submission" date="2021-01" db="EMBL/GenBank/DDBJ databases">
        <authorList>
            <person name="Corre E."/>
            <person name="Pelletier E."/>
            <person name="Niang G."/>
            <person name="Scheremetjew M."/>
            <person name="Finn R."/>
            <person name="Kale V."/>
            <person name="Holt S."/>
            <person name="Cochrane G."/>
            <person name="Meng A."/>
            <person name="Brown T."/>
            <person name="Cohen L."/>
        </authorList>
    </citation>
    <scope>NUCLEOTIDE SEQUENCE</scope>
    <source>
        <strain evidence="3">CCMP494</strain>
    </source>
</reference>
<proteinExistence type="predicted"/>
<feature type="compositionally biased region" description="Low complexity" evidence="2">
    <location>
        <begin position="1"/>
        <end position="14"/>
    </location>
</feature>
<name>A0A7S0KW59_MICPS</name>
<accession>A0A7S0KW59</accession>
<organism evidence="3">
    <name type="scientific">Micromonas pusilla</name>
    <name type="common">Picoplanktonic green alga</name>
    <name type="synonym">Chromulina pusilla</name>
    <dbReference type="NCBI Taxonomy" id="38833"/>
    <lineage>
        <taxon>Eukaryota</taxon>
        <taxon>Viridiplantae</taxon>
        <taxon>Chlorophyta</taxon>
        <taxon>Mamiellophyceae</taxon>
        <taxon>Mamiellales</taxon>
        <taxon>Mamiellaceae</taxon>
        <taxon>Micromonas</taxon>
    </lineage>
</organism>
<feature type="region of interest" description="Disordered" evidence="2">
    <location>
        <begin position="136"/>
        <end position="155"/>
    </location>
</feature>